<feature type="compositionally biased region" description="Low complexity" evidence="2">
    <location>
        <begin position="565"/>
        <end position="582"/>
    </location>
</feature>
<dbReference type="InParanoid" id="D3B2G2"/>
<dbReference type="Pfam" id="PF00566">
    <property type="entry name" value="RabGAP-TBC"/>
    <property type="match status" value="1"/>
</dbReference>
<accession>D3B2G2</accession>
<dbReference type="PROSITE" id="PS50086">
    <property type="entry name" value="TBC_RABGAP"/>
    <property type="match status" value="1"/>
</dbReference>
<proteinExistence type="predicted"/>
<feature type="region of interest" description="Disordered" evidence="2">
    <location>
        <begin position="520"/>
        <end position="545"/>
    </location>
</feature>
<evidence type="ECO:0000313" key="4">
    <source>
        <dbReference type="EMBL" id="EFA83510.1"/>
    </source>
</evidence>
<feature type="compositionally biased region" description="Polar residues" evidence="2">
    <location>
        <begin position="520"/>
        <end position="533"/>
    </location>
</feature>
<dbReference type="STRING" id="670386.D3B2G2"/>
<reference evidence="4 5" key="1">
    <citation type="journal article" date="2011" name="Genome Res.">
        <title>Phylogeny-wide analysis of social amoeba genomes highlights ancient origins for complex intercellular communication.</title>
        <authorList>
            <person name="Heidel A.J."/>
            <person name="Lawal H.M."/>
            <person name="Felder M."/>
            <person name="Schilde C."/>
            <person name="Helps N.R."/>
            <person name="Tunggal B."/>
            <person name="Rivero F."/>
            <person name="John U."/>
            <person name="Schleicher M."/>
            <person name="Eichinger L."/>
            <person name="Platzer M."/>
            <person name="Noegel A.A."/>
            <person name="Schaap P."/>
            <person name="Gloeckner G."/>
        </authorList>
    </citation>
    <scope>NUCLEOTIDE SEQUENCE [LARGE SCALE GENOMIC DNA]</scope>
    <source>
        <strain evidence="5">ATCC 26659 / Pp 5 / PN500</strain>
    </source>
</reference>
<evidence type="ECO:0000313" key="5">
    <source>
        <dbReference type="Proteomes" id="UP000001396"/>
    </source>
</evidence>
<dbReference type="EMBL" id="ADBJ01000010">
    <property type="protein sequence ID" value="EFA83510.1"/>
    <property type="molecule type" value="Genomic_DNA"/>
</dbReference>
<protein>
    <submittedName>
        <fullName evidence="4">RabGAP/TBC domain-containing protein</fullName>
    </submittedName>
</protein>
<feature type="domain" description="Rab-GAP TBC" evidence="3">
    <location>
        <begin position="77"/>
        <end position="389"/>
    </location>
</feature>
<dbReference type="PANTHER" id="PTHR22957">
    <property type="entry name" value="TBC1 DOMAIN FAMILY MEMBER GTPASE-ACTIVATING PROTEIN"/>
    <property type="match status" value="1"/>
</dbReference>
<dbReference type="InterPro" id="IPR000195">
    <property type="entry name" value="Rab-GAP-TBC_dom"/>
</dbReference>
<dbReference type="Proteomes" id="UP000001396">
    <property type="component" value="Unassembled WGS sequence"/>
</dbReference>
<sequence>MDTNNSQFTMSVDNATTSSENESTVVVGVIEAEVHEPKSVLNVPDVNVEFNSLFFSVAPLNKTPLEILKHNAYTGALATSTLRGLAWRIFLGCLNVDAIERWQQEITLQRSHYTKLLEEHYVDPRKETAVFDPLSNDENSPWNKFFRNRELQKTITLDIERTYPDNEFFQNQTTKEVCFVCFSCYSVCFACTEFEVDRFKKSDDAEKNPTLIDTIYDRNFLEHDLFTVFEALMKRASNWFGVTPNPNVSSPTATATTNNSSNNNSTSTTPNTSFTNLSNSLQSSSSTSTSTSSNPNSQTLSSLTTSFNILNTNEEQKKETTPVVINEAVQKCKNINKLLRQKDPELHAHLESLGIEPQIYLLRWIRLLFGREFHLEDVLKMWDSLFAYGEDLVLIDFVSISMLVYIREQLLQKDNSGVLKRLFKYPPVEDIYLLINQAFRIKDSHGPFNMNNNYNYQKASSKQQQQHQQKNVAGNGTSALPTSHQFKSPEQHGKNSPSNIFTPFSALLHDPLGTIASTTSKVATSITSTSPKGTSNNYSYSSSTSAYSSTATTPNIVGVSQSQSAPTTPMSAPVTTTTTTTTAPPPKVISSSATTSIYGESLFAKPATTVSTNSSDLKSRLVNISSSDLFESAKKDMEPLGFLTTSVSLSAARSNYESKRSSVAVTKVSTITPKAAINQEIKRLRNIQKYIGNSLGDIVPTLQAGFSENPSLINHDSLMLAVAQVKQIKDMLLGDLPLPENIPDYDEFDADTEDPLSSNDTI</sequence>
<evidence type="ECO:0000256" key="1">
    <source>
        <dbReference type="ARBA" id="ARBA00022468"/>
    </source>
</evidence>
<name>D3B2G2_HETP5</name>
<feature type="compositionally biased region" description="Low complexity" evidence="2">
    <location>
        <begin position="249"/>
        <end position="301"/>
    </location>
</feature>
<dbReference type="SMART" id="SM00164">
    <property type="entry name" value="TBC"/>
    <property type="match status" value="1"/>
</dbReference>
<keyword evidence="5" id="KW-1185">Reference proteome</keyword>
<feature type="region of interest" description="Disordered" evidence="2">
    <location>
        <begin position="243"/>
        <end position="301"/>
    </location>
</feature>
<feature type="region of interest" description="Disordered" evidence="2">
    <location>
        <begin position="559"/>
        <end position="590"/>
    </location>
</feature>
<dbReference type="PANTHER" id="PTHR22957:SF337">
    <property type="entry name" value="TBC1 DOMAIN FAMILY MEMBER 5"/>
    <property type="match status" value="1"/>
</dbReference>
<feature type="compositionally biased region" description="Low complexity" evidence="2">
    <location>
        <begin position="457"/>
        <end position="470"/>
    </location>
</feature>
<dbReference type="SUPFAM" id="SSF47923">
    <property type="entry name" value="Ypt/Rab-GAP domain of gyp1p"/>
    <property type="match status" value="2"/>
</dbReference>
<dbReference type="RefSeq" id="XP_020435627.1">
    <property type="nucleotide sequence ID" value="XM_020573555.1"/>
</dbReference>
<feature type="region of interest" description="Disordered" evidence="2">
    <location>
        <begin position="452"/>
        <end position="502"/>
    </location>
</feature>
<dbReference type="GO" id="GO:0005096">
    <property type="term" value="F:GTPase activator activity"/>
    <property type="evidence" value="ECO:0007669"/>
    <property type="project" value="UniProtKB-KW"/>
</dbReference>
<gene>
    <name evidence="4" type="ORF">PPL_02574</name>
</gene>
<feature type="compositionally biased region" description="Low complexity" evidence="2">
    <location>
        <begin position="534"/>
        <end position="545"/>
    </location>
</feature>
<dbReference type="FunCoup" id="D3B2G2">
    <property type="interactions" value="189"/>
</dbReference>
<keyword evidence="1" id="KW-0343">GTPase activation</keyword>
<dbReference type="Gene3D" id="1.10.472.80">
    <property type="entry name" value="Ypt/Rab-GAP domain of gyp1p, domain 3"/>
    <property type="match status" value="1"/>
</dbReference>
<comment type="caution">
    <text evidence="4">The sequence shown here is derived from an EMBL/GenBank/DDBJ whole genome shotgun (WGS) entry which is preliminary data.</text>
</comment>
<organism evidence="4 5">
    <name type="scientific">Heterostelium pallidum (strain ATCC 26659 / Pp 5 / PN500)</name>
    <name type="common">Cellular slime mold</name>
    <name type="synonym">Polysphondylium pallidum</name>
    <dbReference type="NCBI Taxonomy" id="670386"/>
    <lineage>
        <taxon>Eukaryota</taxon>
        <taxon>Amoebozoa</taxon>
        <taxon>Evosea</taxon>
        <taxon>Eumycetozoa</taxon>
        <taxon>Dictyostelia</taxon>
        <taxon>Acytosteliales</taxon>
        <taxon>Acytosteliaceae</taxon>
        <taxon>Heterostelium</taxon>
    </lineage>
</organism>
<dbReference type="GeneID" id="31358097"/>
<evidence type="ECO:0000256" key="2">
    <source>
        <dbReference type="SAM" id="MobiDB-lite"/>
    </source>
</evidence>
<dbReference type="FunFam" id="1.10.472.80:FF:000038">
    <property type="entry name" value="TBC1 domain family member 5"/>
    <property type="match status" value="1"/>
</dbReference>
<dbReference type="InterPro" id="IPR035969">
    <property type="entry name" value="Rab-GAP_TBC_sf"/>
</dbReference>
<feature type="compositionally biased region" description="Polar residues" evidence="2">
    <location>
        <begin position="471"/>
        <end position="486"/>
    </location>
</feature>
<dbReference type="AlphaFoldDB" id="D3B2G2"/>
<evidence type="ECO:0000259" key="3">
    <source>
        <dbReference type="PROSITE" id="PS50086"/>
    </source>
</evidence>
<dbReference type="OMA" id="DYFCISM"/>